<dbReference type="Proteomes" id="UP000236262">
    <property type="component" value="Unassembled WGS sequence"/>
</dbReference>
<dbReference type="EMBL" id="CP033924">
    <property type="protein sequence ID" value="AZA84768.1"/>
    <property type="molecule type" value="Genomic_DNA"/>
</dbReference>
<evidence type="ECO:0000313" key="4">
    <source>
        <dbReference type="Proteomes" id="UP000279972"/>
    </source>
</evidence>
<keyword evidence="4" id="KW-1185">Reference proteome</keyword>
<proteinExistence type="predicted"/>
<protein>
    <submittedName>
        <fullName evidence="2">Uncharacterized protein</fullName>
    </submittedName>
</protein>
<reference evidence="1 4" key="2">
    <citation type="submission" date="2018-11" db="EMBL/GenBank/DDBJ databases">
        <title>Proposal to divide the Flavobacteriaceae and reorganize its genera based on Amino Acid Identity values calculated from whole genome sequences.</title>
        <authorList>
            <person name="Nicholson A.C."/>
            <person name="Gulvik C.A."/>
            <person name="Whitney A.M."/>
            <person name="Humrighouse B.W."/>
            <person name="Bell M."/>
            <person name="Holmes B."/>
            <person name="Steigerwalt A.G."/>
            <person name="Villarma A."/>
            <person name="Sheth M."/>
            <person name="Batra D."/>
            <person name="Pryor J."/>
            <person name="Bernardet J.-F."/>
            <person name="Hugo C."/>
            <person name="Kampfer P."/>
            <person name="Newman J."/>
            <person name="McQuiston J.R."/>
        </authorList>
    </citation>
    <scope>NUCLEOTIDE SEQUENCE [LARGE SCALE GENOMIC DNA]</scope>
    <source>
        <strain evidence="1 4">KC_1864</strain>
    </source>
</reference>
<evidence type="ECO:0000313" key="1">
    <source>
        <dbReference type="EMBL" id="AZA84768.1"/>
    </source>
</evidence>
<dbReference type="KEGG" id="clac:EG342_23980"/>
<dbReference type="AlphaFoldDB" id="A0A3G6RQ40"/>
<dbReference type="RefSeq" id="WP_103293137.1">
    <property type="nucleotide sequence ID" value="NZ_CP033925.1"/>
</dbReference>
<dbReference type="EMBL" id="PPEH01000008">
    <property type="protein sequence ID" value="PNW12139.1"/>
    <property type="molecule type" value="Genomic_DNA"/>
</dbReference>
<dbReference type="Proteomes" id="UP000279972">
    <property type="component" value="Chromosome"/>
</dbReference>
<evidence type="ECO:0000313" key="3">
    <source>
        <dbReference type="Proteomes" id="UP000236262"/>
    </source>
</evidence>
<reference evidence="2 3" key="1">
    <citation type="submission" date="2018-01" db="EMBL/GenBank/DDBJ databases">
        <title>Draft genome sequences of Chryseobacterium lactis NCTC11390, Chryseobacterium oncorhynchi 701B-08, and Chryseobacterium viscerum 687B-08.</title>
        <authorList>
            <person name="Jeong J.-J."/>
            <person name="Lee Y.J."/>
            <person name="Park B."/>
            <person name="Choi I.-G."/>
            <person name="Kim K.D."/>
        </authorList>
    </citation>
    <scope>NUCLEOTIDE SEQUENCE [LARGE SCALE GENOMIC DNA]</scope>
    <source>
        <strain evidence="2 3">NCTC11390</strain>
    </source>
</reference>
<gene>
    <name evidence="2" type="ORF">C1637_18475</name>
    <name evidence="1" type="ORF">EG342_23980</name>
</gene>
<accession>A0A3G6RQ40</accession>
<sequence length="73" mass="8702">MDKTTKKRTYYNTDILNILKERHGCSLDFIRKSLRGDRVGEKPDMLRKEYRIFLSKTEQAIYNEAESLNSKFP</sequence>
<organism evidence="2 3">
    <name type="scientific">Chryseobacterium lactis</name>
    <dbReference type="NCBI Taxonomy" id="1241981"/>
    <lineage>
        <taxon>Bacteria</taxon>
        <taxon>Pseudomonadati</taxon>
        <taxon>Bacteroidota</taxon>
        <taxon>Flavobacteriia</taxon>
        <taxon>Flavobacteriales</taxon>
        <taxon>Weeksellaceae</taxon>
        <taxon>Chryseobacterium group</taxon>
        <taxon>Chryseobacterium</taxon>
    </lineage>
</organism>
<evidence type="ECO:0000313" key="2">
    <source>
        <dbReference type="EMBL" id="PNW12139.1"/>
    </source>
</evidence>
<name>A0A3G6RQ40_CHRLC</name>